<evidence type="ECO:0000313" key="3">
    <source>
        <dbReference type="Proteomes" id="UP000033649"/>
    </source>
</evidence>
<keyword evidence="3" id="KW-1185">Reference proteome</keyword>
<protein>
    <submittedName>
        <fullName evidence="2">Uncharacterized protein</fullName>
    </submittedName>
</protein>
<organism evidence="2 3">
    <name type="scientific">Devosia chinhatensis</name>
    <dbReference type="NCBI Taxonomy" id="429727"/>
    <lineage>
        <taxon>Bacteria</taxon>
        <taxon>Pseudomonadati</taxon>
        <taxon>Pseudomonadota</taxon>
        <taxon>Alphaproteobacteria</taxon>
        <taxon>Hyphomicrobiales</taxon>
        <taxon>Devosiaceae</taxon>
        <taxon>Devosia</taxon>
    </lineage>
</organism>
<keyword evidence="1" id="KW-1133">Transmembrane helix</keyword>
<feature type="transmembrane region" description="Helical" evidence="1">
    <location>
        <begin position="20"/>
        <end position="45"/>
    </location>
</feature>
<sequence length="220" mass="23730">MPQQTPRSAGELSPFDIADWLWSFRWLAVALFLGATAWTGSLLFANAGSTAVEEPRHDLVIGIYRAGTPVRSVTEIADIYGSRLMSPTRALISEAGAAPVVLRAQNRDAAEAAATESSELAMQLVAEVQAQADTLAVYMRREIVPDFIAEQYFTNTAFLAGVQSGLIEISRPVIREVTSARGTGPGIRLALPWITAGVVFLAVAGVISFVSAWRTRRQPK</sequence>
<gene>
    <name evidence="2" type="ORF">VE26_02235</name>
</gene>
<evidence type="ECO:0000256" key="1">
    <source>
        <dbReference type="SAM" id="Phobius"/>
    </source>
</evidence>
<dbReference type="AlphaFoldDB" id="A0A0F5FJY1"/>
<dbReference type="RefSeq" id="WP_046103579.1">
    <property type="nucleotide sequence ID" value="NZ_JZEY01000054.1"/>
</dbReference>
<feature type="transmembrane region" description="Helical" evidence="1">
    <location>
        <begin position="189"/>
        <end position="213"/>
    </location>
</feature>
<evidence type="ECO:0000313" key="2">
    <source>
        <dbReference type="EMBL" id="KKB08890.1"/>
    </source>
</evidence>
<reference evidence="2 3" key="1">
    <citation type="submission" date="2015-03" db="EMBL/GenBank/DDBJ databases">
        <authorList>
            <person name="Hassan Y."/>
            <person name="Lepp D."/>
            <person name="Li X.-Z."/>
            <person name="Zhou T."/>
        </authorList>
    </citation>
    <scope>NUCLEOTIDE SEQUENCE [LARGE SCALE GENOMIC DNA]</scope>
    <source>
        <strain evidence="2 3">IPL18</strain>
    </source>
</reference>
<dbReference type="Proteomes" id="UP000033649">
    <property type="component" value="Unassembled WGS sequence"/>
</dbReference>
<accession>A0A0F5FJY1</accession>
<name>A0A0F5FJY1_9HYPH</name>
<comment type="caution">
    <text evidence="2">The sequence shown here is derived from an EMBL/GenBank/DDBJ whole genome shotgun (WGS) entry which is preliminary data.</text>
</comment>
<keyword evidence="1" id="KW-0472">Membrane</keyword>
<dbReference type="EMBL" id="JZEY01000054">
    <property type="protein sequence ID" value="KKB08890.1"/>
    <property type="molecule type" value="Genomic_DNA"/>
</dbReference>
<dbReference type="PATRIC" id="fig|429727.3.peg.467"/>
<proteinExistence type="predicted"/>
<keyword evidence="1" id="KW-0812">Transmembrane</keyword>